<dbReference type="AlphaFoldDB" id="L7WG67"/>
<evidence type="ECO:0000313" key="2">
    <source>
        <dbReference type="EMBL" id="AGC77903.1"/>
    </source>
</evidence>
<name>L7WG67_NONDD</name>
<proteinExistence type="predicted"/>
<feature type="compositionally biased region" description="Polar residues" evidence="1">
    <location>
        <begin position="29"/>
        <end position="42"/>
    </location>
</feature>
<dbReference type="EMBL" id="CP001397">
    <property type="protein sequence ID" value="AGC77903.1"/>
    <property type="molecule type" value="Genomic_DNA"/>
</dbReference>
<accession>L7WG67</accession>
<reference evidence="2 3" key="1">
    <citation type="journal article" date="2013" name="Genome Biol. Evol.">
        <title>Genomic makeup of the marine flavobacterium Nonlabens (Donghaeana) dokdonensis DSW-6 and identification of a novel class of rhodopsins.</title>
        <authorList>
            <person name="Kwon S.K."/>
            <person name="Kim B.K."/>
            <person name="Song J.Y."/>
            <person name="Kwak M.J."/>
            <person name="Lee C.H."/>
            <person name="Yoon J.H."/>
            <person name="Oh T.K."/>
            <person name="Kim J.F."/>
        </authorList>
    </citation>
    <scope>NUCLEOTIDE SEQUENCE [LARGE SCALE GENOMIC DNA]</scope>
    <source>
        <strain evidence="3">DSM 17205 / KCTC 12402 / DSW-6</strain>
    </source>
</reference>
<dbReference type="KEGG" id="ndo:DDD_2776"/>
<feature type="region of interest" description="Disordered" evidence="1">
    <location>
        <begin position="17"/>
        <end position="42"/>
    </location>
</feature>
<sequence length="42" mass="4895">MAKDTTVRPMIIFDNFSFRDNPTEDRTKNSPPITRSTNPIIR</sequence>
<evidence type="ECO:0000256" key="1">
    <source>
        <dbReference type="SAM" id="MobiDB-lite"/>
    </source>
</evidence>
<organism evidence="2 3">
    <name type="scientific">Nonlabens dokdonensis (strain DSM 17205 / KCTC 12402 / DSW-6)</name>
    <name type="common">Donghaeana dokdonensis</name>
    <dbReference type="NCBI Taxonomy" id="592029"/>
    <lineage>
        <taxon>Bacteria</taxon>
        <taxon>Pseudomonadati</taxon>
        <taxon>Bacteroidota</taxon>
        <taxon>Flavobacteriia</taxon>
        <taxon>Flavobacteriales</taxon>
        <taxon>Flavobacteriaceae</taxon>
        <taxon>Nonlabens</taxon>
    </lineage>
</organism>
<protein>
    <submittedName>
        <fullName evidence="2">Uncharacterized protein</fullName>
    </submittedName>
</protein>
<dbReference type="HOGENOM" id="CLU_3254847_0_0_10"/>
<evidence type="ECO:0000313" key="3">
    <source>
        <dbReference type="Proteomes" id="UP000011173"/>
    </source>
</evidence>
<dbReference type="Proteomes" id="UP000011173">
    <property type="component" value="Chromosome"/>
</dbReference>
<gene>
    <name evidence="2" type="ordered locus">DDD_2776</name>
</gene>